<comment type="caution">
    <text evidence="3">The sequence shown here is derived from an EMBL/GenBank/DDBJ whole genome shotgun (WGS) entry which is preliminary data.</text>
</comment>
<dbReference type="SUPFAM" id="SSF81606">
    <property type="entry name" value="PP2C-like"/>
    <property type="match status" value="1"/>
</dbReference>
<sequence length="241" mass="26930">MAACISSLGHDQYSSNNFDELFNLPRYKRYLDFSFHEVNDHLDSGQSQWRCGWAKQGIDAGIYARELMKNSHIATYDEAMKGHVNPKRVLEEAYKNTNSKGSSTACIVTLNSEKSTIIAANVGDILGCPYQLGNCNVDNRSIAQEMELNVEKDDILMVGTDGMLDNMNDSEIEEIVRRAINDNLKAKELAKKIGNVALYNSFDRFADTPYARASKGRHKGGKVDDITVIVAYTIKMNSILM</sequence>
<dbReference type="InterPro" id="IPR039123">
    <property type="entry name" value="PPTC7"/>
</dbReference>
<evidence type="ECO:0000259" key="2">
    <source>
        <dbReference type="SMART" id="SM00332"/>
    </source>
</evidence>
<keyword evidence="1" id="KW-0479">Metal-binding</keyword>
<comment type="similarity">
    <text evidence="1">Belongs to the PP2C family.</text>
</comment>
<keyword evidence="1" id="KW-0464">Manganese</keyword>
<comment type="catalytic activity">
    <reaction evidence="1">
        <text>O-phospho-L-seryl-[protein] + H2O = L-seryl-[protein] + phosphate</text>
        <dbReference type="Rhea" id="RHEA:20629"/>
        <dbReference type="Rhea" id="RHEA-COMP:9863"/>
        <dbReference type="Rhea" id="RHEA-COMP:11604"/>
        <dbReference type="ChEBI" id="CHEBI:15377"/>
        <dbReference type="ChEBI" id="CHEBI:29999"/>
        <dbReference type="ChEBI" id="CHEBI:43474"/>
        <dbReference type="ChEBI" id="CHEBI:83421"/>
        <dbReference type="EC" id="3.1.3.16"/>
    </reaction>
</comment>
<dbReference type="Gene3D" id="3.60.40.10">
    <property type="entry name" value="PPM-type phosphatase domain"/>
    <property type="match status" value="1"/>
</dbReference>
<name>A0AAV9M1V2_9SOLN</name>
<dbReference type="InterPro" id="IPR036457">
    <property type="entry name" value="PPM-type-like_dom_sf"/>
</dbReference>
<accession>A0AAV9M1V2</accession>
<protein>
    <recommendedName>
        <fullName evidence="1">Protein phosphatase</fullName>
        <ecNumber evidence="1">3.1.3.16</ecNumber>
    </recommendedName>
</protein>
<dbReference type="PANTHER" id="PTHR12320">
    <property type="entry name" value="PROTEIN PHOSPHATASE 2C"/>
    <property type="match status" value="1"/>
</dbReference>
<dbReference type="AlphaFoldDB" id="A0AAV9M1V2"/>
<proteinExistence type="inferred from homology"/>
<comment type="cofactor">
    <cofactor evidence="1">
        <name>Mn(2+)</name>
        <dbReference type="ChEBI" id="CHEBI:29035"/>
    </cofactor>
</comment>
<evidence type="ECO:0000256" key="1">
    <source>
        <dbReference type="RuleBase" id="RU366020"/>
    </source>
</evidence>
<comment type="cofactor">
    <cofactor evidence="1">
        <name>Mg(2+)</name>
        <dbReference type="ChEBI" id="CHEBI:18420"/>
    </cofactor>
</comment>
<feature type="domain" description="PPM-type phosphatase" evidence="2">
    <location>
        <begin position="1"/>
        <end position="231"/>
    </location>
</feature>
<gene>
    <name evidence="3" type="ORF">R3W88_023635</name>
</gene>
<comment type="catalytic activity">
    <reaction evidence="1">
        <text>O-phospho-L-threonyl-[protein] + H2O = L-threonyl-[protein] + phosphate</text>
        <dbReference type="Rhea" id="RHEA:47004"/>
        <dbReference type="Rhea" id="RHEA-COMP:11060"/>
        <dbReference type="Rhea" id="RHEA-COMP:11605"/>
        <dbReference type="ChEBI" id="CHEBI:15377"/>
        <dbReference type="ChEBI" id="CHEBI:30013"/>
        <dbReference type="ChEBI" id="CHEBI:43474"/>
        <dbReference type="ChEBI" id="CHEBI:61977"/>
        <dbReference type="EC" id="3.1.3.16"/>
    </reaction>
</comment>
<keyword evidence="1" id="KW-0378">Hydrolase</keyword>
<dbReference type="GO" id="GO:0046872">
    <property type="term" value="F:metal ion binding"/>
    <property type="evidence" value="ECO:0007669"/>
    <property type="project" value="UniProtKB-UniRule"/>
</dbReference>
<evidence type="ECO:0000313" key="4">
    <source>
        <dbReference type="Proteomes" id="UP001311915"/>
    </source>
</evidence>
<dbReference type="InterPro" id="IPR001932">
    <property type="entry name" value="PPM-type_phosphatase-like_dom"/>
</dbReference>
<keyword evidence="1" id="KW-0904">Protein phosphatase</keyword>
<dbReference type="PANTHER" id="PTHR12320:SF14">
    <property type="entry name" value="PROTEIN PHOSPHATASE"/>
    <property type="match status" value="1"/>
</dbReference>
<reference evidence="3 4" key="1">
    <citation type="submission" date="2023-10" db="EMBL/GenBank/DDBJ databases">
        <title>Genome-Wide Identification Analysis in wild type Solanum Pinnatisectum Reveals Some Genes Defensing Phytophthora Infestans.</title>
        <authorList>
            <person name="Sun C."/>
        </authorList>
    </citation>
    <scope>NUCLEOTIDE SEQUENCE [LARGE SCALE GENOMIC DNA]</scope>
    <source>
        <strain evidence="3">LQN</strain>
        <tissue evidence="3">Leaf</tissue>
    </source>
</reference>
<organism evidence="3 4">
    <name type="scientific">Solanum pinnatisectum</name>
    <name type="common">tansyleaf nightshade</name>
    <dbReference type="NCBI Taxonomy" id="50273"/>
    <lineage>
        <taxon>Eukaryota</taxon>
        <taxon>Viridiplantae</taxon>
        <taxon>Streptophyta</taxon>
        <taxon>Embryophyta</taxon>
        <taxon>Tracheophyta</taxon>
        <taxon>Spermatophyta</taxon>
        <taxon>Magnoliopsida</taxon>
        <taxon>eudicotyledons</taxon>
        <taxon>Gunneridae</taxon>
        <taxon>Pentapetalae</taxon>
        <taxon>asterids</taxon>
        <taxon>lamiids</taxon>
        <taxon>Solanales</taxon>
        <taxon>Solanaceae</taxon>
        <taxon>Solanoideae</taxon>
        <taxon>Solaneae</taxon>
        <taxon>Solanum</taxon>
    </lineage>
</organism>
<evidence type="ECO:0000313" key="3">
    <source>
        <dbReference type="EMBL" id="KAK4730647.1"/>
    </source>
</evidence>
<dbReference type="EC" id="3.1.3.16" evidence="1"/>
<dbReference type="EMBL" id="JAWPEI010000003">
    <property type="protein sequence ID" value="KAK4730647.1"/>
    <property type="molecule type" value="Genomic_DNA"/>
</dbReference>
<dbReference type="Proteomes" id="UP001311915">
    <property type="component" value="Unassembled WGS sequence"/>
</dbReference>
<dbReference type="GO" id="GO:0004722">
    <property type="term" value="F:protein serine/threonine phosphatase activity"/>
    <property type="evidence" value="ECO:0007669"/>
    <property type="project" value="UniProtKB-EC"/>
</dbReference>
<dbReference type="SMART" id="SM00332">
    <property type="entry name" value="PP2Cc"/>
    <property type="match status" value="1"/>
</dbReference>
<keyword evidence="1" id="KW-0460">Magnesium</keyword>
<keyword evidence="4" id="KW-1185">Reference proteome</keyword>